<accession>A0ABX1HNQ1</accession>
<dbReference type="Pfam" id="PF10677">
    <property type="entry name" value="DUF2490"/>
    <property type="match status" value="1"/>
</dbReference>
<gene>
    <name evidence="2" type="ORF">HBN54_004069</name>
</gene>
<feature type="chain" id="PRO_5046207117" description="DUF2490 domain-containing protein" evidence="1">
    <location>
        <begin position="26"/>
        <end position="267"/>
    </location>
</feature>
<name>A0ABX1HNQ1_9BACT</name>
<keyword evidence="1" id="KW-0732">Signal</keyword>
<feature type="signal peptide" evidence="1">
    <location>
        <begin position="1"/>
        <end position="25"/>
    </location>
</feature>
<keyword evidence="3" id="KW-1185">Reference proteome</keyword>
<protein>
    <recommendedName>
        <fullName evidence="4">DUF2490 domain-containing protein</fullName>
    </recommendedName>
</protein>
<dbReference type="Proteomes" id="UP000717634">
    <property type="component" value="Unassembled WGS sequence"/>
</dbReference>
<proteinExistence type="predicted"/>
<reference evidence="2 3" key="1">
    <citation type="submission" date="2020-03" db="EMBL/GenBank/DDBJ databases">
        <title>Genomic Encyclopedia of Type Strains, Phase IV (KMG-V): Genome sequencing to study the core and pangenomes of soil and plant-associated prokaryotes.</title>
        <authorList>
            <person name="Whitman W."/>
        </authorList>
    </citation>
    <scope>NUCLEOTIDE SEQUENCE [LARGE SCALE GENOMIC DNA]</scope>
    <source>
        <strain evidence="2 3">1B</strain>
    </source>
</reference>
<dbReference type="InterPro" id="IPR019619">
    <property type="entry name" value="DUF2490"/>
</dbReference>
<evidence type="ECO:0008006" key="4">
    <source>
        <dbReference type="Google" id="ProtNLM"/>
    </source>
</evidence>
<dbReference type="RefSeq" id="WP_168675016.1">
    <property type="nucleotide sequence ID" value="NZ_JAAVTK010000017.1"/>
</dbReference>
<evidence type="ECO:0000256" key="1">
    <source>
        <dbReference type="SAM" id="SignalP"/>
    </source>
</evidence>
<comment type="caution">
    <text evidence="2">The sequence shown here is derived from an EMBL/GenBank/DDBJ whole genome shotgun (WGS) entry which is preliminary data.</text>
</comment>
<dbReference type="EMBL" id="JAAVTK010000017">
    <property type="protein sequence ID" value="NKI91450.1"/>
    <property type="molecule type" value="Genomic_DNA"/>
</dbReference>
<evidence type="ECO:0000313" key="2">
    <source>
        <dbReference type="EMBL" id="NKI91450.1"/>
    </source>
</evidence>
<evidence type="ECO:0000313" key="3">
    <source>
        <dbReference type="Proteomes" id="UP000717634"/>
    </source>
</evidence>
<sequence>MVNPTRFTALLAFAIPLLVPNRAAAQIGAEAQGGKLTTWVAFGLDKELSAHWTSVTDIGFGRHSDPTGDLNPVKRQGLFVLTQDFIYQLAPHWRTAVSVGYWRRNSYLEEAPYEASQPNTYRNELRPFQKLYYDAKFGKVLFTNTLRADYRFYFTSDFGRWPTPFEFRAREMVNGKIPLDSQGRHWLILNDEILTAADDYSTATAEKTGHRWSPYKLTENRASVFYRRSFPEHKLDWDIGLMYQYWRETQQPAFNVSYNLMMDFIIK</sequence>
<organism evidence="2 3">
    <name type="scientific">Hymenobacter artigasi</name>
    <dbReference type="NCBI Taxonomy" id="2719616"/>
    <lineage>
        <taxon>Bacteria</taxon>
        <taxon>Pseudomonadati</taxon>
        <taxon>Bacteroidota</taxon>
        <taxon>Cytophagia</taxon>
        <taxon>Cytophagales</taxon>
        <taxon>Hymenobacteraceae</taxon>
        <taxon>Hymenobacter</taxon>
    </lineage>
</organism>